<dbReference type="PANTHER" id="PTHR10302:SF0">
    <property type="entry name" value="SINGLE-STRANDED DNA-BINDING PROTEIN, MITOCHONDRIAL"/>
    <property type="match status" value="1"/>
</dbReference>
<dbReference type="Gene3D" id="2.40.50.140">
    <property type="entry name" value="Nucleic acid-binding proteins"/>
    <property type="match status" value="1"/>
</dbReference>
<dbReference type="InterPro" id="IPR012340">
    <property type="entry name" value="NA-bd_OB-fold"/>
</dbReference>
<keyword evidence="1 2" id="KW-0238">DNA-binding</keyword>
<dbReference type="GO" id="GO:0009295">
    <property type="term" value="C:nucleoid"/>
    <property type="evidence" value="ECO:0007669"/>
    <property type="project" value="TreeGrafter"/>
</dbReference>
<dbReference type="GO" id="GO:0006260">
    <property type="term" value="P:DNA replication"/>
    <property type="evidence" value="ECO:0007669"/>
    <property type="project" value="InterPro"/>
</dbReference>
<evidence type="ECO:0000256" key="3">
    <source>
        <dbReference type="SAM" id="MobiDB-lite"/>
    </source>
</evidence>
<evidence type="ECO:0000256" key="1">
    <source>
        <dbReference type="ARBA" id="ARBA00023125"/>
    </source>
</evidence>
<organism evidence="4 5">
    <name type="scientific">Bifidobacterium xylocopae</name>
    <dbReference type="NCBI Taxonomy" id="2493119"/>
    <lineage>
        <taxon>Bacteria</taxon>
        <taxon>Bacillati</taxon>
        <taxon>Actinomycetota</taxon>
        <taxon>Actinomycetes</taxon>
        <taxon>Bifidobacteriales</taxon>
        <taxon>Bifidobacteriaceae</taxon>
        <taxon>Bifidobacterium</taxon>
    </lineage>
</organism>
<feature type="region of interest" description="Disordered" evidence="3">
    <location>
        <begin position="120"/>
        <end position="196"/>
    </location>
</feature>
<dbReference type="Proteomes" id="UP000252345">
    <property type="component" value="Unassembled WGS sequence"/>
</dbReference>
<dbReference type="AlphaFoldDB" id="A0A366KDS3"/>
<dbReference type="InterPro" id="IPR000424">
    <property type="entry name" value="Primosome_PriB/ssb"/>
</dbReference>
<dbReference type="CDD" id="cd04496">
    <property type="entry name" value="SSB_OBF"/>
    <property type="match status" value="1"/>
</dbReference>
<dbReference type="GO" id="GO:0003697">
    <property type="term" value="F:single-stranded DNA binding"/>
    <property type="evidence" value="ECO:0007669"/>
    <property type="project" value="InterPro"/>
</dbReference>
<evidence type="ECO:0000313" key="4">
    <source>
        <dbReference type="EMBL" id="RBP99860.1"/>
    </source>
</evidence>
<sequence length="196" mass="20712">MAMHQTKMTMTGFVGKDPVSIGREGATPVCTFRLGSSDGYYDAKTRAWREFPTTWMTVKAFKALANNVLQSVHKGDPVLVTGSVSTEEWVKDGAKRSSLVLEAESIGHDLSMGVSGFRRVRAGSPTEGSAGPPSVQQASVGRDGAGWRQKAQDDDASVSTGSDGPAMDPFSGHDPMALTGDSPDMRKTSGPAVDVF</sequence>
<comment type="caution">
    <text evidence="4">The sequence shown here is derived from an EMBL/GenBank/DDBJ whole genome shotgun (WGS) entry which is preliminary data.</text>
</comment>
<evidence type="ECO:0000256" key="2">
    <source>
        <dbReference type="PROSITE-ProRule" id="PRU00252"/>
    </source>
</evidence>
<proteinExistence type="predicted"/>
<evidence type="ECO:0000313" key="5">
    <source>
        <dbReference type="Proteomes" id="UP000252345"/>
    </source>
</evidence>
<accession>A0A366KDS3</accession>
<gene>
    <name evidence="4" type="ORF">CRD59_02170</name>
</gene>
<reference evidence="4 5" key="1">
    <citation type="submission" date="2017-10" db="EMBL/GenBank/DDBJ databases">
        <title>Bifidobacterium xylocopum sp. nov. and Bifidobacterium aemilianum sp. nov., from the carpenter bee (Xylocopa violacea) digestive tract.</title>
        <authorList>
            <person name="Alberoni D."/>
            <person name="Baffoni L."/>
            <person name="Di Gioia D."/>
            <person name="Gaggia F."/>
            <person name="Biavati B."/>
        </authorList>
    </citation>
    <scope>NUCLEOTIDE SEQUENCE [LARGE SCALE GENOMIC DNA]</scope>
    <source>
        <strain evidence="4 5">XV2</strain>
    </source>
</reference>
<dbReference type="PANTHER" id="PTHR10302">
    <property type="entry name" value="SINGLE-STRANDED DNA-BINDING PROTEIN"/>
    <property type="match status" value="1"/>
</dbReference>
<dbReference type="SUPFAM" id="SSF50249">
    <property type="entry name" value="Nucleic acid-binding proteins"/>
    <property type="match status" value="1"/>
</dbReference>
<dbReference type="OrthoDB" id="4427276at2"/>
<keyword evidence="5" id="KW-1185">Reference proteome</keyword>
<dbReference type="PROSITE" id="PS50935">
    <property type="entry name" value="SSB"/>
    <property type="match status" value="1"/>
</dbReference>
<dbReference type="RefSeq" id="WP_113852956.1">
    <property type="nucleotide sequence ID" value="NZ_PDCH01000002.1"/>
</dbReference>
<protein>
    <recommendedName>
        <fullName evidence="6">Single-stranded DNA-binding protein</fullName>
    </recommendedName>
</protein>
<dbReference type="EMBL" id="PDCH01000002">
    <property type="protein sequence ID" value="RBP99860.1"/>
    <property type="molecule type" value="Genomic_DNA"/>
</dbReference>
<dbReference type="Pfam" id="PF00436">
    <property type="entry name" value="SSB"/>
    <property type="match status" value="1"/>
</dbReference>
<evidence type="ECO:0008006" key="6">
    <source>
        <dbReference type="Google" id="ProtNLM"/>
    </source>
</evidence>
<dbReference type="InterPro" id="IPR011344">
    <property type="entry name" value="ssDNA-bd"/>
</dbReference>
<name>A0A366KDS3_9BIFI</name>